<feature type="domain" description="Leucine-binding protein" evidence="5">
    <location>
        <begin position="27"/>
        <end position="373"/>
    </location>
</feature>
<comment type="similarity">
    <text evidence="1">Belongs to the leucine-binding protein family.</text>
</comment>
<dbReference type="SUPFAM" id="SSF53822">
    <property type="entry name" value="Periplasmic binding protein-like I"/>
    <property type="match status" value="1"/>
</dbReference>
<dbReference type="CDD" id="cd06329">
    <property type="entry name" value="PBP1_SBP-like"/>
    <property type="match status" value="1"/>
</dbReference>
<evidence type="ECO:0000256" key="3">
    <source>
        <dbReference type="ARBA" id="ARBA00022970"/>
    </source>
</evidence>
<dbReference type="Gene3D" id="3.40.50.2300">
    <property type="match status" value="2"/>
</dbReference>
<evidence type="ECO:0000256" key="1">
    <source>
        <dbReference type="ARBA" id="ARBA00010062"/>
    </source>
</evidence>
<evidence type="ECO:0000313" key="6">
    <source>
        <dbReference type="EMBL" id="SDP01559.1"/>
    </source>
</evidence>
<dbReference type="Pfam" id="PF13458">
    <property type="entry name" value="Peripla_BP_6"/>
    <property type="match status" value="1"/>
</dbReference>
<dbReference type="Proteomes" id="UP000198646">
    <property type="component" value="Unassembled WGS sequence"/>
</dbReference>
<comment type="caution">
    <text evidence="6">The sequence shown here is derived from an EMBL/GenBank/DDBJ whole genome shotgun (WGS) entry which is preliminary data.</text>
</comment>
<accession>A0ABY0SB57</accession>
<sequence>MKNIAKYGAVSALSLVIGASAAFAENIKIAFIDPLSGPFASTGTNGLHQFEFAADYMVNDKGGLLDGQQMEVLAFDNKISPKESLIQLQVAIDQGARYVVQGNSSGVANALTEAIDKHNRRNPDSRVLFLNYAAVDPALTNDKCNFWHFRFDANSDIKMDALTDVIVQDDSIKKVYIIGQDYSFGKAVSAAANEMLGAKGDGIEVVGDELHPIGKVKDFTPYARKVVSSGADAVITGNWGADMLGIGKAIIDNGFEGPIYTYYAAGSGITAAFGESGKDKIRLISQGSINPIATEEARETYNAFLEKYPDGNIDQSRIFNTIGMLAQAITEAGSATDVVAVASKLEGMEYDSMWGGKLFMRPQDHQIIQDMHVGVHTNDNLDFDYDQSGFGVVTESTVEMASMDSPTTCEMKRPE</sequence>
<organism evidence="6 7">
    <name type="scientific">Sulfitobacter litoralis</name>
    <dbReference type="NCBI Taxonomy" id="335975"/>
    <lineage>
        <taxon>Bacteria</taxon>
        <taxon>Pseudomonadati</taxon>
        <taxon>Pseudomonadota</taxon>
        <taxon>Alphaproteobacteria</taxon>
        <taxon>Rhodobacterales</taxon>
        <taxon>Roseobacteraceae</taxon>
        <taxon>Sulfitobacter</taxon>
    </lineage>
</organism>
<evidence type="ECO:0000313" key="7">
    <source>
        <dbReference type="Proteomes" id="UP000198646"/>
    </source>
</evidence>
<evidence type="ECO:0000256" key="2">
    <source>
        <dbReference type="ARBA" id="ARBA00022729"/>
    </source>
</evidence>
<dbReference type="InterPro" id="IPR051010">
    <property type="entry name" value="BCAA_transport"/>
</dbReference>
<dbReference type="RefSeq" id="WP_093732934.1">
    <property type="nucleotide sequence ID" value="NZ_FNJD01000008.1"/>
</dbReference>
<reference evidence="6 7" key="1">
    <citation type="submission" date="2016-10" db="EMBL/GenBank/DDBJ databases">
        <authorList>
            <person name="Varghese N."/>
            <person name="Submissions S."/>
        </authorList>
    </citation>
    <scope>NUCLEOTIDE SEQUENCE [LARGE SCALE GENOMIC DNA]</scope>
    <source>
        <strain evidence="6 7">DSM 17584</strain>
    </source>
</reference>
<dbReference type="InterPro" id="IPR028082">
    <property type="entry name" value="Peripla_BP_I"/>
</dbReference>
<dbReference type="PANTHER" id="PTHR30483">
    <property type="entry name" value="LEUCINE-SPECIFIC-BINDING PROTEIN"/>
    <property type="match status" value="1"/>
</dbReference>
<keyword evidence="3" id="KW-0029">Amino-acid transport</keyword>
<keyword evidence="2 4" id="KW-0732">Signal</keyword>
<feature type="signal peptide" evidence="4">
    <location>
        <begin position="1"/>
        <end position="24"/>
    </location>
</feature>
<keyword evidence="3" id="KW-0813">Transport</keyword>
<evidence type="ECO:0000259" key="5">
    <source>
        <dbReference type="Pfam" id="PF13458"/>
    </source>
</evidence>
<feature type="chain" id="PRO_5045934921" evidence="4">
    <location>
        <begin position="25"/>
        <end position="415"/>
    </location>
</feature>
<name>A0ABY0SB57_9RHOB</name>
<gene>
    <name evidence="6" type="ORF">SAMN04488512_10896</name>
</gene>
<dbReference type="InterPro" id="IPR028081">
    <property type="entry name" value="Leu-bd"/>
</dbReference>
<dbReference type="PANTHER" id="PTHR30483:SF6">
    <property type="entry name" value="PERIPLASMIC BINDING PROTEIN OF ABC TRANSPORTER FOR NATURAL AMINO ACIDS"/>
    <property type="match status" value="1"/>
</dbReference>
<proteinExistence type="inferred from homology"/>
<protein>
    <submittedName>
        <fullName evidence="6">Amino acid/amide ABC transporter substrate-binding protein, HAAT family</fullName>
    </submittedName>
</protein>
<dbReference type="EMBL" id="FNJD01000008">
    <property type="protein sequence ID" value="SDP01559.1"/>
    <property type="molecule type" value="Genomic_DNA"/>
</dbReference>
<evidence type="ECO:0000256" key="4">
    <source>
        <dbReference type="SAM" id="SignalP"/>
    </source>
</evidence>
<keyword evidence="7" id="KW-1185">Reference proteome</keyword>